<dbReference type="STRING" id="762967.HMPREF9440_01218"/>
<comment type="similarity">
    <text evidence="1">Belongs to the LysR transcriptional regulatory family.</text>
</comment>
<dbReference type="RefSeq" id="WP_008542080.1">
    <property type="nucleotide sequence ID" value="NZ_JH604949.1"/>
</dbReference>
<keyword evidence="4" id="KW-0804">Transcription</keyword>
<dbReference type="SUPFAM" id="SSF46785">
    <property type="entry name" value="Winged helix' DNA-binding domain"/>
    <property type="match status" value="1"/>
</dbReference>
<dbReference type="PANTHER" id="PTHR30118:SF15">
    <property type="entry name" value="TRANSCRIPTIONAL REGULATORY PROTEIN"/>
    <property type="match status" value="1"/>
</dbReference>
<dbReference type="PANTHER" id="PTHR30118">
    <property type="entry name" value="HTH-TYPE TRANSCRIPTIONAL REGULATOR LEUO-RELATED"/>
    <property type="match status" value="1"/>
</dbReference>
<dbReference type="PATRIC" id="fig|762967.3.peg.964"/>
<evidence type="ECO:0000313" key="7">
    <source>
        <dbReference type="Proteomes" id="UP000004956"/>
    </source>
</evidence>
<dbReference type="Pfam" id="PF03466">
    <property type="entry name" value="LysR_substrate"/>
    <property type="match status" value="1"/>
</dbReference>
<dbReference type="HOGENOM" id="CLU_039613_39_0_4"/>
<evidence type="ECO:0000256" key="2">
    <source>
        <dbReference type="ARBA" id="ARBA00023015"/>
    </source>
</evidence>
<dbReference type="OrthoDB" id="8924032at2"/>
<dbReference type="Gene3D" id="1.10.10.10">
    <property type="entry name" value="Winged helix-like DNA-binding domain superfamily/Winged helix DNA-binding domain"/>
    <property type="match status" value="1"/>
</dbReference>
<dbReference type="InterPro" id="IPR050389">
    <property type="entry name" value="LysR-type_TF"/>
</dbReference>
<name>H3KEQ3_9BURK</name>
<feature type="domain" description="HTH lysR-type" evidence="5">
    <location>
        <begin position="19"/>
        <end position="63"/>
    </location>
</feature>
<dbReference type="EMBL" id="AFBQ01000165">
    <property type="protein sequence ID" value="EHY31414.1"/>
    <property type="molecule type" value="Genomic_DNA"/>
</dbReference>
<dbReference type="InterPro" id="IPR005119">
    <property type="entry name" value="LysR_subst-bd"/>
</dbReference>
<evidence type="ECO:0000256" key="3">
    <source>
        <dbReference type="ARBA" id="ARBA00023125"/>
    </source>
</evidence>
<dbReference type="CDD" id="cd08417">
    <property type="entry name" value="PBP2_Nitroaromatics_like"/>
    <property type="match status" value="1"/>
</dbReference>
<dbReference type="Proteomes" id="UP000004956">
    <property type="component" value="Unassembled WGS sequence"/>
</dbReference>
<keyword evidence="7" id="KW-1185">Reference proteome</keyword>
<evidence type="ECO:0000256" key="4">
    <source>
        <dbReference type="ARBA" id="ARBA00023163"/>
    </source>
</evidence>
<gene>
    <name evidence="6" type="ORF">HMPREF9440_01218</name>
</gene>
<dbReference type="AlphaFoldDB" id="H3KEQ3"/>
<evidence type="ECO:0000259" key="5">
    <source>
        <dbReference type="PROSITE" id="PS50931"/>
    </source>
</evidence>
<protein>
    <submittedName>
        <fullName evidence="6">Transcriptional regulator, LysR family</fullName>
    </submittedName>
</protein>
<dbReference type="InterPro" id="IPR000847">
    <property type="entry name" value="LysR_HTH_N"/>
</dbReference>
<dbReference type="SUPFAM" id="SSF53850">
    <property type="entry name" value="Periplasmic binding protein-like II"/>
    <property type="match status" value="1"/>
</dbReference>
<proteinExistence type="inferred from homology"/>
<reference evidence="6 7" key="1">
    <citation type="submission" date="2011-11" db="EMBL/GenBank/DDBJ databases">
        <authorList>
            <person name="Weinstock G."/>
            <person name="Sodergren E."/>
            <person name="Clifton S."/>
            <person name="Fulton L."/>
            <person name="Fulton B."/>
            <person name="Courtney L."/>
            <person name="Fronick C."/>
            <person name="Harrison M."/>
            <person name="Strong C."/>
            <person name="Farmer C."/>
            <person name="Delahaunty K."/>
            <person name="Markovic C."/>
            <person name="Hall O."/>
            <person name="Minx P."/>
            <person name="Tomlinson C."/>
            <person name="Mitreva M."/>
            <person name="Hou S."/>
            <person name="Chen J."/>
            <person name="Wollam A."/>
            <person name="Pepin K.H."/>
            <person name="Johnson M."/>
            <person name="Bhonagiri V."/>
            <person name="Zhang X."/>
            <person name="Suruliraj S."/>
            <person name="Warren W."/>
            <person name="Chinwalla A."/>
            <person name="Mardis E.R."/>
            <person name="Wilson R.K."/>
        </authorList>
    </citation>
    <scope>NUCLEOTIDE SEQUENCE [LARGE SCALE GENOMIC DNA]</scope>
    <source>
        <strain evidence="6 7">YIT 11816</strain>
    </source>
</reference>
<evidence type="ECO:0000256" key="1">
    <source>
        <dbReference type="ARBA" id="ARBA00009437"/>
    </source>
</evidence>
<dbReference type="Pfam" id="PF00126">
    <property type="entry name" value="HTH_1"/>
    <property type="match status" value="1"/>
</dbReference>
<sequence length="312" mass="35133">MSPEHVTSEELWFLSALWETRSLTLAAKRIDVSVATATRLMTRVREKLHDPLFVRGAGGFVPTPRMVALFPKIRETQSALVDIAKDTVFDPASIRRTIRIADVDNAFLMFLLPCVERIHREAPGLRLAFLPLPEDYPKALEVGDVDLVIYAPPRPEKTQGIRTARLVRMGHALVVREGHPLLEAVEAARMDGRPLPVKRLQDYKEVELTYGPASGRSVGETSAETDAPDDAIGLVTPYFLAAAFAVMKTDFYVRLPAKTADLLAEYLPIVKLPEGFRRMPMWDGKLIWHERTDLDPALQWLRGIFIRTLRSE</sequence>
<dbReference type="PROSITE" id="PS50931">
    <property type="entry name" value="HTH_LYSR"/>
    <property type="match status" value="1"/>
</dbReference>
<dbReference type="GO" id="GO:0003677">
    <property type="term" value="F:DNA binding"/>
    <property type="evidence" value="ECO:0007669"/>
    <property type="project" value="UniProtKB-KW"/>
</dbReference>
<keyword evidence="2" id="KW-0805">Transcription regulation</keyword>
<dbReference type="InterPro" id="IPR036388">
    <property type="entry name" value="WH-like_DNA-bd_sf"/>
</dbReference>
<dbReference type="InterPro" id="IPR036390">
    <property type="entry name" value="WH_DNA-bd_sf"/>
</dbReference>
<dbReference type="Gene3D" id="3.40.190.10">
    <property type="entry name" value="Periplasmic binding protein-like II"/>
    <property type="match status" value="2"/>
</dbReference>
<dbReference type="InterPro" id="IPR037402">
    <property type="entry name" value="YidZ_PBP2"/>
</dbReference>
<evidence type="ECO:0000313" key="6">
    <source>
        <dbReference type="EMBL" id="EHY31414.1"/>
    </source>
</evidence>
<dbReference type="GO" id="GO:0003700">
    <property type="term" value="F:DNA-binding transcription factor activity"/>
    <property type="evidence" value="ECO:0007669"/>
    <property type="project" value="InterPro"/>
</dbReference>
<organism evidence="6 7">
    <name type="scientific">Sutterella parvirubra YIT 11816</name>
    <dbReference type="NCBI Taxonomy" id="762967"/>
    <lineage>
        <taxon>Bacteria</taxon>
        <taxon>Pseudomonadati</taxon>
        <taxon>Pseudomonadota</taxon>
        <taxon>Betaproteobacteria</taxon>
        <taxon>Burkholderiales</taxon>
        <taxon>Sutterellaceae</taxon>
        <taxon>Sutterella</taxon>
    </lineage>
</organism>
<accession>H3KEQ3</accession>
<comment type="caution">
    <text evidence="6">The sequence shown here is derived from an EMBL/GenBank/DDBJ whole genome shotgun (WGS) entry which is preliminary data.</text>
</comment>
<keyword evidence="3" id="KW-0238">DNA-binding</keyword>